<organism evidence="2 3">
    <name type="scientific">Gimesia panareensis</name>
    <dbReference type="NCBI Taxonomy" id="2527978"/>
    <lineage>
        <taxon>Bacteria</taxon>
        <taxon>Pseudomonadati</taxon>
        <taxon>Planctomycetota</taxon>
        <taxon>Planctomycetia</taxon>
        <taxon>Planctomycetales</taxon>
        <taxon>Planctomycetaceae</taxon>
        <taxon>Gimesia</taxon>
    </lineage>
</organism>
<keyword evidence="1" id="KW-1133">Transmembrane helix</keyword>
<dbReference type="AlphaFoldDB" id="A0A517Q7V4"/>
<dbReference type="RefSeq" id="WP_145450370.1">
    <property type="nucleotide sequence ID" value="NZ_CP037421.1"/>
</dbReference>
<sequence length="168" mass="18816">MARIIGTIIGTIICTIVALAILLTCAAFGLLILLAIFLPPGDAAIPMGPQVDIPDSRYNLRLYGPISDGTYYYRLFADAPFQRYQSHTLGPLNIDVETVPTVEKENEGVYRITWGTGPDSPYTVIDVKHGQYVEDSNPDNARNEPFKSMEEYFRERYSSKTRSLFCDP</sequence>
<keyword evidence="1" id="KW-0472">Membrane</keyword>
<feature type="transmembrane region" description="Helical" evidence="1">
    <location>
        <begin position="12"/>
        <end position="38"/>
    </location>
</feature>
<gene>
    <name evidence="2" type="ORF">Enr10x_30300</name>
</gene>
<keyword evidence="1" id="KW-0812">Transmembrane</keyword>
<keyword evidence="3" id="KW-1185">Reference proteome</keyword>
<proteinExistence type="predicted"/>
<evidence type="ECO:0000256" key="1">
    <source>
        <dbReference type="SAM" id="Phobius"/>
    </source>
</evidence>
<protein>
    <submittedName>
        <fullName evidence="2">Uncharacterized protein</fullName>
    </submittedName>
</protein>
<dbReference type="EMBL" id="CP037421">
    <property type="protein sequence ID" value="QDT27710.1"/>
    <property type="molecule type" value="Genomic_DNA"/>
</dbReference>
<reference evidence="2 3" key="1">
    <citation type="submission" date="2019-03" db="EMBL/GenBank/DDBJ databases">
        <title>Deep-cultivation of Planctomycetes and their phenomic and genomic characterization uncovers novel biology.</title>
        <authorList>
            <person name="Wiegand S."/>
            <person name="Jogler M."/>
            <person name="Boedeker C."/>
            <person name="Pinto D."/>
            <person name="Vollmers J."/>
            <person name="Rivas-Marin E."/>
            <person name="Kohn T."/>
            <person name="Peeters S.H."/>
            <person name="Heuer A."/>
            <person name="Rast P."/>
            <person name="Oberbeckmann S."/>
            <person name="Bunk B."/>
            <person name="Jeske O."/>
            <person name="Meyerdierks A."/>
            <person name="Storesund J.E."/>
            <person name="Kallscheuer N."/>
            <person name="Luecker S."/>
            <person name="Lage O.M."/>
            <person name="Pohl T."/>
            <person name="Merkel B.J."/>
            <person name="Hornburger P."/>
            <person name="Mueller R.-W."/>
            <person name="Bruemmer F."/>
            <person name="Labrenz M."/>
            <person name="Spormann A.M."/>
            <person name="Op den Camp H."/>
            <person name="Overmann J."/>
            <person name="Amann R."/>
            <person name="Jetten M.S.M."/>
            <person name="Mascher T."/>
            <person name="Medema M.H."/>
            <person name="Devos D.P."/>
            <person name="Kaster A.-K."/>
            <person name="Ovreas L."/>
            <person name="Rohde M."/>
            <person name="Galperin M.Y."/>
            <person name="Jogler C."/>
        </authorList>
    </citation>
    <scope>NUCLEOTIDE SEQUENCE [LARGE SCALE GENOMIC DNA]</scope>
    <source>
        <strain evidence="2 3">Enr10</strain>
    </source>
</reference>
<evidence type="ECO:0000313" key="2">
    <source>
        <dbReference type="EMBL" id="QDT27710.1"/>
    </source>
</evidence>
<dbReference type="Proteomes" id="UP000315647">
    <property type="component" value="Chromosome"/>
</dbReference>
<accession>A0A517Q7V4</accession>
<name>A0A517Q7V4_9PLAN</name>
<evidence type="ECO:0000313" key="3">
    <source>
        <dbReference type="Proteomes" id="UP000315647"/>
    </source>
</evidence>